<evidence type="ECO:0000313" key="3">
    <source>
        <dbReference type="Proteomes" id="UP000030746"/>
    </source>
</evidence>
<dbReference type="Pfam" id="PF03645">
    <property type="entry name" value="Tctex-1"/>
    <property type="match status" value="1"/>
</dbReference>
<dbReference type="CTD" id="20233071"/>
<dbReference type="InterPro" id="IPR038586">
    <property type="entry name" value="Tctex-1-like_sf"/>
</dbReference>
<dbReference type="PANTHER" id="PTHR21255:SF65">
    <property type="entry name" value="TCTEX1 DOMAIN-CONTAINING PROTEIN 2"/>
    <property type="match status" value="1"/>
</dbReference>
<proteinExistence type="inferred from homology"/>
<dbReference type="RefSeq" id="XP_009063508.1">
    <property type="nucleotide sequence ID" value="XM_009065260.1"/>
</dbReference>
<dbReference type="Gene3D" id="3.30.1140.40">
    <property type="entry name" value="Tctex-1"/>
    <property type="match status" value="1"/>
</dbReference>
<dbReference type="AlphaFoldDB" id="V3ZN72"/>
<reference evidence="2 3" key="1">
    <citation type="journal article" date="2013" name="Nature">
        <title>Insights into bilaterian evolution from three spiralian genomes.</title>
        <authorList>
            <person name="Simakov O."/>
            <person name="Marletaz F."/>
            <person name="Cho S.J."/>
            <person name="Edsinger-Gonzales E."/>
            <person name="Havlak P."/>
            <person name="Hellsten U."/>
            <person name="Kuo D.H."/>
            <person name="Larsson T."/>
            <person name="Lv J."/>
            <person name="Arendt D."/>
            <person name="Savage R."/>
            <person name="Osoegawa K."/>
            <person name="de Jong P."/>
            <person name="Grimwood J."/>
            <person name="Chapman J.A."/>
            <person name="Shapiro H."/>
            <person name="Aerts A."/>
            <person name="Otillar R.P."/>
            <person name="Terry A.Y."/>
            <person name="Boore J.L."/>
            <person name="Grigoriev I.V."/>
            <person name="Lindberg D.R."/>
            <person name="Seaver E.C."/>
            <person name="Weisblat D.A."/>
            <person name="Putnam N.H."/>
            <person name="Rokhsar D.S."/>
        </authorList>
    </citation>
    <scope>NUCLEOTIDE SEQUENCE [LARGE SCALE GENOMIC DNA]</scope>
</reference>
<keyword evidence="3" id="KW-1185">Reference proteome</keyword>
<gene>
    <name evidence="2" type="ORF">LOTGIDRAFT_130394</name>
</gene>
<dbReference type="OMA" id="ATICHRN"/>
<accession>V3ZN72</accession>
<dbReference type="HOGENOM" id="CLU_097204_4_1_1"/>
<dbReference type="PANTHER" id="PTHR21255">
    <property type="entry name" value="T-COMPLEX-ASSOCIATED-TESTIS-EXPRESSED 1/ DYNEIN LIGHT CHAIN"/>
    <property type="match status" value="1"/>
</dbReference>
<name>V3ZN72_LOTGI</name>
<dbReference type="InterPro" id="IPR005334">
    <property type="entry name" value="Tctex-1-like"/>
</dbReference>
<evidence type="ECO:0000256" key="1">
    <source>
        <dbReference type="ARBA" id="ARBA00005361"/>
    </source>
</evidence>
<protein>
    <submittedName>
        <fullName evidence="2">Uncharacterized protein</fullName>
    </submittedName>
</protein>
<comment type="similarity">
    <text evidence="1">Belongs to the dynein light chain Tctex-type family.</text>
</comment>
<organism evidence="2 3">
    <name type="scientific">Lottia gigantea</name>
    <name type="common">Giant owl limpet</name>
    <dbReference type="NCBI Taxonomy" id="225164"/>
    <lineage>
        <taxon>Eukaryota</taxon>
        <taxon>Metazoa</taxon>
        <taxon>Spiralia</taxon>
        <taxon>Lophotrochozoa</taxon>
        <taxon>Mollusca</taxon>
        <taxon>Gastropoda</taxon>
        <taxon>Patellogastropoda</taxon>
        <taxon>Lottioidea</taxon>
        <taxon>Lottiidae</taxon>
        <taxon>Lottia</taxon>
    </lineage>
</organism>
<dbReference type="GO" id="GO:0045505">
    <property type="term" value="F:dynein intermediate chain binding"/>
    <property type="evidence" value="ECO:0007669"/>
    <property type="project" value="TreeGrafter"/>
</dbReference>
<dbReference type="OrthoDB" id="10260741at2759"/>
<dbReference type="GO" id="GO:0007018">
    <property type="term" value="P:microtubule-based movement"/>
    <property type="evidence" value="ECO:0007669"/>
    <property type="project" value="TreeGrafter"/>
</dbReference>
<dbReference type="GeneID" id="20233071"/>
<dbReference type="GO" id="GO:0005868">
    <property type="term" value="C:cytoplasmic dynein complex"/>
    <property type="evidence" value="ECO:0007669"/>
    <property type="project" value="TreeGrafter"/>
</dbReference>
<dbReference type="GO" id="GO:0005737">
    <property type="term" value="C:cytoplasm"/>
    <property type="evidence" value="ECO:0007669"/>
    <property type="project" value="TreeGrafter"/>
</dbReference>
<dbReference type="STRING" id="225164.V3ZN72"/>
<dbReference type="KEGG" id="lgi:LOTGIDRAFT_130394"/>
<sequence>MASLFRRRSTFKGLAQSITNSIALRRLTKSSVDVPQKPKIKLENTYKLNPDEGKGFVTSRVHRAITDVLNSNLQDVTYKANTAGTLTENLTEMIKSRVKLLMFDRYKIVCNVMLGQSSDQGMESASRCVWDDKTDNFCCVTYRNKSIIVIATVYGVYFE</sequence>
<dbReference type="Proteomes" id="UP000030746">
    <property type="component" value="Unassembled WGS sequence"/>
</dbReference>
<evidence type="ECO:0000313" key="2">
    <source>
        <dbReference type="EMBL" id="ESO85777.1"/>
    </source>
</evidence>
<dbReference type="EMBL" id="KB203251">
    <property type="protein sequence ID" value="ESO85777.1"/>
    <property type="molecule type" value="Genomic_DNA"/>
</dbReference>